<comment type="caution">
    <text evidence="1">The sequence shown here is derived from an EMBL/GenBank/DDBJ whole genome shotgun (WGS) entry which is preliminary data.</text>
</comment>
<dbReference type="AlphaFoldDB" id="A0A1F5L0H5"/>
<keyword evidence="2" id="KW-1185">Reference proteome</keyword>
<dbReference type="OrthoDB" id="4371085at2759"/>
<proteinExistence type="predicted"/>
<dbReference type="EMBL" id="LXJU01000229">
    <property type="protein sequence ID" value="OGE46489.1"/>
    <property type="molecule type" value="Genomic_DNA"/>
</dbReference>
<protein>
    <submittedName>
        <fullName evidence="1">Uncharacterized protein</fullName>
    </submittedName>
</protein>
<sequence length="130" mass="13519">MSLTTAIGTSQPASYAQTQIECFAVDNTLSDRTTDVWGGNKMATAQSTNTTGTIAWNNAFVPLTLIIPTFTLPTASTVEAGTVSDLPAPTQLGPTRPAEASGNVASSATIRGLGLWYLLLLIATIICESL</sequence>
<dbReference type="RefSeq" id="XP_022481960.1">
    <property type="nucleotide sequence ID" value="XM_022638185.1"/>
</dbReference>
<evidence type="ECO:0000313" key="1">
    <source>
        <dbReference type="EMBL" id="OGE46489.1"/>
    </source>
</evidence>
<accession>A0A1F5L0H5</accession>
<name>A0A1F5L0H5_PENAI</name>
<gene>
    <name evidence="1" type="ORF">PENARI_c229G08094</name>
</gene>
<dbReference type="GeneID" id="34582919"/>
<reference evidence="1 2" key="1">
    <citation type="journal article" date="2016" name="Sci. Rep.">
        <title>Penicillium arizonense, a new, genome sequenced fungal species, reveals a high chemical diversity in secreted metabolites.</title>
        <authorList>
            <person name="Grijseels S."/>
            <person name="Nielsen J.C."/>
            <person name="Randelovic M."/>
            <person name="Nielsen J."/>
            <person name="Nielsen K.F."/>
            <person name="Workman M."/>
            <person name="Frisvad J.C."/>
        </authorList>
    </citation>
    <scope>NUCLEOTIDE SEQUENCE [LARGE SCALE GENOMIC DNA]</scope>
    <source>
        <strain evidence="1 2">CBS 141311</strain>
    </source>
</reference>
<evidence type="ECO:0000313" key="2">
    <source>
        <dbReference type="Proteomes" id="UP000177622"/>
    </source>
</evidence>
<organism evidence="1 2">
    <name type="scientific">Penicillium arizonense</name>
    <dbReference type="NCBI Taxonomy" id="1835702"/>
    <lineage>
        <taxon>Eukaryota</taxon>
        <taxon>Fungi</taxon>
        <taxon>Dikarya</taxon>
        <taxon>Ascomycota</taxon>
        <taxon>Pezizomycotina</taxon>
        <taxon>Eurotiomycetes</taxon>
        <taxon>Eurotiomycetidae</taxon>
        <taxon>Eurotiales</taxon>
        <taxon>Aspergillaceae</taxon>
        <taxon>Penicillium</taxon>
    </lineage>
</organism>
<dbReference type="Proteomes" id="UP000177622">
    <property type="component" value="Unassembled WGS sequence"/>
</dbReference>